<evidence type="ECO:0000256" key="1">
    <source>
        <dbReference type="ARBA" id="ARBA00004651"/>
    </source>
</evidence>
<name>A0A6V8KKA2_9ACTN</name>
<dbReference type="GO" id="GO:0005886">
    <property type="term" value="C:plasma membrane"/>
    <property type="evidence" value="ECO:0007669"/>
    <property type="project" value="UniProtKB-SubCell"/>
</dbReference>
<dbReference type="GO" id="GO:0055085">
    <property type="term" value="P:transmembrane transport"/>
    <property type="evidence" value="ECO:0007669"/>
    <property type="project" value="InterPro"/>
</dbReference>
<keyword evidence="8" id="KW-0732">Signal</keyword>
<sequence>MRTKSIAAAAALLLALAGCAESGGGTPAAPSDVSKDLTTEPVTLTLAYTDDPPTQALIDAFQAKHPNITIKGQQTPFSDYVKSIKLSMASSTPPDIAEYNPGAMRSLVPAGLIYDLAPYEKLYGWGDGFPASSLEVLRSNKEAKEYGTGGLYAVPGALSVLGVYYNKSLAKSPPPATLAEFEQQVAAVKKSGTTPFSLGGLQVGGFQLWNAFYNVLGDEGQYRDWVYGKPGATIETDGAKQAAQKIVDWAAAGYVPPSANATADSDAQANFTAGKSAYLITGNWAAAAIGEAMGDNVGFFLLPQVAAGDAAVASGASVAYSISSKTKHPNEAAAFLDFMRSPEAAKVQFDTGFMPVNNDAAITATGLRADIAGEFKKVVDADGIVPFPDFASPNMIDRLTAGVQGLLSKQTTPRSSSRRCRSRGRNTMADLRTAPRTVARPERTVIRPGRTAARRTRRRLVALAYIAPAAAVYLAFAIWPAIHTVWLSFLHWDGILPATWAGLDNYADVFTDPTLGPALWHAIVLILFFAVIPCGFGLLMTALLQGGVRGMTAYRVIFFLPQVLPLVAVGITWRWLYNEDGLVNHGLRAVGLDGVTRAWLGDYDFALVALGLIGTWAMSGLCMVLFLAGVQKVDVSLYEAVALDGGGPVRKFFTVTLPALRGEITIASVITTIAALASFDLVFVTTNGGPANQTTVPGLLVYRLAFNESDIGRASALAVVLTLVVIVFVTAIRLVTREKA</sequence>
<dbReference type="Pfam" id="PF00528">
    <property type="entry name" value="BPD_transp_1"/>
    <property type="match status" value="1"/>
</dbReference>
<evidence type="ECO:0000256" key="5">
    <source>
        <dbReference type="ARBA" id="ARBA00022989"/>
    </source>
</evidence>
<dbReference type="Gene3D" id="3.40.190.10">
    <property type="entry name" value="Periplasmic binding protein-like II"/>
    <property type="match status" value="1"/>
</dbReference>
<accession>A0A6V8KKA2</accession>
<dbReference type="PROSITE" id="PS51257">
    <property type="entry name" value="PROKAR_LIPOPROTEIN"/>
    <property type="match status" value="1"/>
</dbReference>
<dbReference type="InterPro" id="IPR051393">
    <property type="entry name" value="ABC_transporter_permease"/>
</dbReference>
<dbReference type="InterPro" id="IPR035906">
    <property type="entry name" value="MetI-like_sf"/>
</dbReference>
<dbReference type="Proteomes" id="UP000482800">
    <property type="component" value="Unassembled WGS sequence"/>
</dbReference>
<dbReference type="EMBL" id="BLPF01000002">
    <property type="protein sequence ID" value="GFJ82599.1"/>
    <property type="molecule type" value="Genomic_DNA"/>
</dbReference>
<dbReference type="InterPro" id="IPR006059">
    <property type="entry name" value="SBP"/>
</dbReference>
<feature type="transmembrane region" description="Helical" evidence="7">
    <location>
        <begin position="460"/>
        <end position="482"/>
    </location>
</feature>
<dbReference type="AlphaFoldDB" id="A0A6V8KKA2"/>
<dbReference type="CDD" id="cd06261">
    <property type="entry name" value="TM_PBP2"/>
    <property type="match status" value="1"/>
</dbReference>
<feature type="transmembrane region" description="Helical" evidence="7">
    <location>
        <begin position="714"/>
        <end position="735"/>
    </location>
</feature>
<evidence type="ECO:0000259" key="9">
    <source>
        <dbReference type="PROSITE" id="PS50928"/>
    </source>
</evidence>
<feature type="domain" description="ABC transmembrane type-1" evidence="9">
    <location>
        <begin position="519"/>
        <end position="732"/>
    </location>
</feature>
<keyword evidence="4 7" id="KW-0812">Transmembrane</keyword>
<evidence type="ECO:0000256" key="6">
    <source>
        <dbReference type="ARBA" id="ARBA00023136"/>
    </source>
</evidence>
<proteinExistence type="inferred from homology"/>
<dbReference type="PANTHER" id="PTHR30193:SF41">
    <property type="entry name" value="DIACETYLCHITOBIOSE UPTAKE SYSTEM PERMEASE PROTEIN NGCF"/>
    <property type="match status" value="1"/>
</dbReference>
<keyword evidence="5 7" id="KW-1133">Transmembrane helix</keyword>
<reference evidence="10 11" key="1">
    <citation type="submission" date="2020-03" db="EMBL/GenBank/DDBJ databases">
        <title>Whole genome shotgun sequence of Phytohabitans houttuyneae NBRC 108639.</title>
        <authorList>
            <person name="Komaki H."/>
            <person name="Tamura T."/>
        </authorList>
    </citation>
    <scope>NUCLEOTIDE SEQUENCE [LARGE SCALE GENOMIC DNA]</scope>
    <source>
        <strain evidence="10 11">NBRC 108639</strain>
    </source>
</reference>
<dbReference type="RefSeq" id="WP_218579304.1">
    <property type="nucleotide sequence ID" value="NZ_BLPF01000002.1"/>
</dbReference>
<feature type="transmembrane region" description="Helical" evidence="7">
    <location>
        <begin position="605"/>
        <end position="628"/>
    </location>
</feature>
<keyword evidence="6 7" id="KW-0472">Membrane</keyword>
<evidence type="ECO:0000256" key="3">
    <source>
        <dbReference type="ARBA" id="ARBA00022475"/>
    </source>
</evidence>
<keyword evidence="11" id="KW-1185">Reference proteome</keyword>
<feature type="transmembrane region" description="Helical" evidence="7">
    <location>
        <begin position="518"/>
        <end position="544"/>
    </location>
</feature>
<dbReference type="SUPFAM" id="SSF161098">
    <property type="entry name" value="MetI-like"/>
    <property type="match status" value="1"/>
</dbReference>
<reference evidence="10 11" key="2">
    <citation type="submission" date="2020-03" db="EMBL/GenBank/DDBJ databases">
        <authorList>
            <person name="Ichikawa N."/>
            <person name="Kimura A."/>
            <person name="Kitahashi Y."/>
            <person name="Uohara A."/>
        </authorList>
    </citation>
    <scope>NUCLEOTIDE SEQUENCE [LARGE SCALE GENOMIC DNA]</scope>
    <source>
        <strain evidence="10 11">NBRC 108639</strain>
    </source>
</reference>
<evidence type="ECO:0000256" key="7">
    <source>
        <dbReference type="RuleBase" id="RU363032"/>
    </source>
</evidence>
<protein>
    <recommendedName>
        <fullName evidence="9">ABC transmembrane type-1 domain-containing protein</fullName>
    </recommendedName>
</protein>
<evidence type="ECO:0000256" key="8">
    <source>
        <dbReference type="SAM" id="SignalP"/>
    </source>
</evidence>
<evidence type="ECO:0000256" key="4">
    <source>
        <dbReference type="ARBA" id="ARBA00022692"/>
    </source>
</evidence>
<feature type="transmembrane region" description="Helical" evidence="7">
    <location>
        <begin position="664"/>
        <end position="684"/>
    </location>
</feature>
<evidence type="ECO:0000256" key="2">
    <source>
        <dbReference type="ARBA" id="ARBA00022448"/>
    </source>
</evidence>
<dbReference type="SUPFAM" id="SSF53850">
    <property type="entry name" value="Periplasmic binding protein-like II"/>
    <property type="match status" value="1"/>
</dbReference>
<comment type="caution">
    <text evidence="10">The sequence shown here is derived from an EMBL/GenBank/DDBJ whole genome shotgun (WGS) entry which is preliminary data.</text>
</comment>
<evidence type="ECO:0000313" key="10">
    <source>
        <dbReference type="EMBL" id="GFJ82599.1"/>
    </source>
</evidence>
<keyword evidence="3" id="KW-1003">Cell membrane</keyword>
<organism evidence="10 11">
    <name type="scientific">Phytohabitans houttuyneae</name>
    <dbReference type="NCBI Taxonomy" id="1076126"/>
    <lineage>
        <taxon>Bacteria</taxon>
        <taxon>Bacillati</taxon>
        <taxon>Actinomycetota</taxon>
        <taxon>Actinomycetes</taxon>
        <taxon>Micromonosporales</taxon>
        <taxon>Micromonosporaceae</taxon>
    </lineage>
</organism>
<dbReference type="PANTHER" id="PTHR30193">
    <property type="entry name" value="ABC TRANSPORTER PERMEASE PROTEIN"/>
    <property type="match status" value="1"/>
</dbReference>
<feature type="signal peptide" evidence="8">
    <location>
        <begin position="1"/>
        <end position="20"/>
    </location>
</feature>
<dbReference type="InterPro" id="IPR000515">
    <property type="entry name" value="MetI-like"/>
</dbReference>
<comment type="similarity">
    <text evidence="7">Belongs to the binding-protein-dependent transport system permease family.</text>
</comment>
<gene>
    <name evidence="10" type="ORF">Phou_067790</name>
</gene>
<feature type="transmembrane region" description="Helical" evidence="7">
    <location>
        <begin position="556"/>
        <end position="576"/>
    </location>
</feature>
<keyword evidence="2 7" id="KW-0813">Transport</keyword>
<dbReference type="Gene3D" id="1.10.3720.10">
    <property type="entry name" value="MetI-like"/>
    <property type="match status" value="1"/>
</dbReference>
<dbReference type="PROSITE" id="PS50928">
    <property type="entry name" value="ABC_TM1"/>
    <property type="match status" value="1"/>
</dbReference>
<feature type="chain" id="PRO_5039146546" description="ABC transmembrane type-1 domain-containing protein" evidence="8">
    <location>
        <begin position="21"/>
        <end position="740"/>
    </location>
</feature>
<dbReference type="Pfam" id="PF01547">
    <property type="entry name" value="SBP_bac_1"/>
    <property type="match status" value="1"/>
</dbReference>
<comment type="subcellular location">
    <subcellularLocation>
        <location evidence="1 7">Cell membrane</location>
        <topology evidence="1 7">Multi-pass membrane protein</topology>
    </subcellularLocation>
</comment>
<evidence type="ECO:0000313" key="11">
    <source>
        <dbReference type="Proteomes" id="UP000482800"/>
    </source>
</evidence>